<name>A0AAN9C826_9TELE</name>
<reference evidence="1 2" key="1">
    <citation type="submission" date="2024-02" db="EMBL/GenBank/DDBJ databases">
        <title>Chromosome-level genome assembly of the Eurasian Minnow (Phoxinus phoxinus).</title>
        <authorList>
            <person name="Oriowo T.O."/>
            <person name="Martin S."/>
            <person name="Stange M."/>
            <person name="Chrysostomakis Y."/>
            <person name="Brown T."/>
            <person name="Winkler S."/>
            <person name="Kukowka S."/>
            <person name="Myers E.W."/>
            <person name="Bohne A."/>
        </authorList>
    </citation>
    <scope>NUCLEOTIDE SEQUENCE [LARGE SCALE GENOMIC DNA]</scope>
    <source>
        <strain evidence="1">ZFMK-TIS-60720</strain>
        <tissue evidence="1">Whole Organism</tissue>
    </source>
</reference>
<proteinExistence type="predicted"/>
<comment type="caution">
    <text evidence="1">The sequence shown here is derived from an EMBL/GenBank/DDBJ whole genome shotgun (WGS) entry which is preliminary data.</text>
</comment>
<dbReference type="Proteomes" id="UP001364617">
    <property type="component" value="Unassembled WGS sequence"/>
</dbReference>
<evidence type="ECO:0000313" key="1">
    <source>
        <dbReference type="EMBL" id="KAK7124010.1"/>
    </source>
</evidence>
<keyword evidence="2" id="KW-1185">Reference proteome</keyword>
<protein>
    <submittedName>
        <fullName evidence="1">Uncharacterized protein</fullName>
    </submittedName>
</protein>
<evidence type="ECO:0000313" key="2">
    <source>
        <dbReference type="Proteomes" id="UP001364617"/>
    </source>
</evidence>
<gene>
    <name evidence="1" type="ORF">R3I93_022194</name>
</gene>
<dbReference type="AlphaFoldDB" id="A0AAN9C826"/>
<organism evidence="1 2">
    <name type="scientific">Phoxinus phoxinus</name>
    <name type="common">Eurasian minnow</name>
    <dbReference type="NCBI Taxonomy" id="58324"/>
    <lineage>
        <taxon>Eukaryota</taxon>
        <taxon>Metazoa</taxon>
        <taxon>Chordata</taxon>
        <taxon>Craniata</taxon>
        <taxon>Vertebrata</taxon>
        <taxon>Euteleostomi</taxon>
        <taxon>Actinopterygii</taxon>
        <taxon>Neopterygii</taxon>
        <taxon>Teleostei</taxon>
        <taxon>Ostariophysi</taxon>
        <taxon>Cypriniformes</taxon>
        <taxon>Leuciscidae</taxon>
        <taxon>Phoxininae</taxon>
        <taxon>Phoxinus</taxon>
    </lineage>
</organism>
<accession>A0AAN9C826</accession>
<sequence length="69" mass="8042">MLPVYRACPERKLLAQGKWSEVLSQLLRIYYLQEKVDVHVRRAAILRALPARLQEDDSQLSQDVGCRTF</sequence>
<dbReference type="EMBL" id="JAYKXH010000024">
    <property type="protein sequence ID" value="KAK7124010.1"/>
    <property type="molecule type" value="Genomic_DNA"/>
</dbReference>